<keyword evidence="3" id="KW-0285">Flavoprotein</keyword>
<dbReference type="OrthoDB" id="9983560at2759"/>
<dbReference type="PANTHER" id="PTHR42973:SF39">
    <property type="entry name" value="FAD-BINDING PCMH-TYPE DOMAIN-CONTAINING PROTEIN"/>
    <property type="match status" value="1"/>
</dbReference>
<dbReference type="InterPro" id="IPR036318">
    <property type="entry name" value="FAD-bd_PCMH-like_sf"/>
</dbReference>
<comment type="cofactor">
    <cofactor evidence="1">
        <name>FAD</name>
        <dbReference type="ChEBI" id="CHEBI:57692"/>
    </cofactor>
</comment>
<dbReference type="AlphaFoldDB" id="A0A8E2F6Z7"/>
<dbReference type="GO" id="GO:0016491">
    <property type="term" value="F:oxidoreductase activity"/>
    <property type="evidence" value="ECO:0007669"/>
    <property type="project" value="UniProtKB-KW"/>
</dbReference>
<dbReference type="Pfam" id="PF01565">
    <property type="entry name" value="FAD_binding_4"/>
    <property type="match status" value="1"/>
</dbReference>
<evidence type="ECO:0000313" key="9">
    <source>
        <dbReference type="Proteomes" id="UP000250140"/>
    </source>
</evidence>
<evidence type="ECO:0000256" key="4">
    <source>
        <dbReference type="ARBA" id="ARBA00022827"/>
    </source>
</evidence>
<proteinExistence type="inferred from homology"/>
<dbReference type="SUPFAM" id="SSF56176">
    <property type="entry name" value="FAD-binding/transporter-associated domain-like"/>
    <property type="match status" value="1"/>
</dbReference>
<feature type="domain" description="FAD-binding PCMH-type" evidence="7">
    <location>
        <begin position="162"/>
        <end position="343"/>
    </location>
</feature>
<feature type="chain" id="PRO_5034283324" evidence="6">
    <location>
        <begin position="26"/>
        <end position="630"/>
    </location>
</feature>
<dbReference type="GO" id="GO:0071949">
    <property type="term" value="F:FAD binding"/>
    <property type="evidence" value="ECO:0007669"/>
    <property type="project" value="InterPro"/>
</dbReference>
<dbReference type="InterPro" id="IPR012951">
    <property type="entry name" value="BBE"/>
</dbReference>
<dbReference type="EMBL" id="KV748999">
    <property type="protein sequence ID" value="OCL11727.1"/>
    <property type="molecule type" value="Genomic_DNA"/>
</dbReference>
<evidence type="ECO:0000259" key="7">
    <source>
        <dbReference type="PROSITE" id="PS51387"/>
    </source>
</evidence>
<keyword evidence="4" id="KW-0274">FAD</keyword>
<dbReference type="PROSITE" id="PS51387">
    <property type="entry name" value="FAD_PCMH"/>
    <property type="match status" value="1"/>
</dbReference>
<dbReference type="InterPro" id="IPR016169">
    <property type="entry name" value="FAD-bd_PCMH_sub2"/>
</dbReference>
<evidence type="ECO:0000256" key="5">
    <source>
        <dbReference type="ARBA" id="ARBA00023002"/>
    </source>
</evidence>
<keyword evidence="5" id="KW-0560">Oxidoreductase</keyword>
<feature type="signal peptide" evidence="6">
    <location>
        <begin position="1"/>
        <end position="25"/>
    </location>
</feature>
<reference evidence="8 9" key="1">
    <citation type="journal article" date="2016" name="Nat. Commun.">
        <title>Ectomycorrhizal ecology is imprinted in the genome of the dominant symbiotic fungus Cenococcum geophilum.</title>
        <authorList>
            <consortium name="DOE Joint Genome Institute"/>
            <person name="Peter M."/>
            <person name="Kohler A."/>
            <person name="Ohm R.A."/>
            <person name="Kuo A."/>
            <person name="Krutzmann J."/>
            <person name="Morin E."/>
            <person name="Arend M."/>
            <person name="Barry K.W."/>
            <person name="Binder M."/>
            <person name="Choi C."/>
            <person name="Clum A."/>
            <person name="Copeland A."/>
            <person name="Grisel N."/>
            <person name="Haridas S."/>
            <person name="Kipfer T."/>
            <person name="LaButti K."/>
            <person name="Lindquist E."/>
            <person name="Lipzen A."/>
            <person name="Maire R."/>
            <person name="Meier B."/>
            <person name="Mihaltcheva S."/>
            <person name="Molinier V."/>
            <person name="Murat C."/>
            <person name="Poggeler S."/>
            <person name="Quandt C.A."/>
            <person name="Sperisen C."/>
            <person name="Tritt A."/>
            <person name="Tisserant E."/>
            <person name="Crous P.W."/>
            <person name="Henrissat B."/>
            <person name="Nehls U."/>
            <person name="Egli S."/>
            <person name="Spatafora J.W."/>
            <person name="Grigoriev I.V."/>
            <person name="Martin F.M."/>
        </authorList>
    </citation>
    <scope>NUCLEOTIDE SEQUENCE [LARGE SCALE GENOMIC DNA]</scope>
    <source>
        <strain evidence="8 9">CBS 207.34</strain>
    </source>
</reference>
<name>A0A8E2F6Z7_9PEZI</name>
<evidence type="ECO:0000256" key="6">
    <source>
        <dbReference type="SAM" id="SignalP"/>
    </source>
</evidence>
<evidence type="ECO:0000256" key="1">
    <source>
        <dbReference type="ARBA" id="ARBA00001974"/>
    </source>
</evidence>
<dbReference type="Proteomes" id="UP000250140">
    <property type="component" value="Unassembled WGS sequence"/>
</dbReference>
<dbReference type="Gene3D" id="3.30.465.10">
    <property type="match status" value="2"/>
</dbReference>
<evidence type="ECO:0000313" key="8">
    <source>
        <dbReference type="EMBL" id="OCL11727.1"/>
    </source>
</evidence>
<accession>A0A8E2F6Z7</accession>
<gene>
    <name evidence="8" type="ORF">AOQ84DRAFT_422515</name>
</gene>
<comment type="similarity">
    <text evidence="2">Belongs to the oxygen-dependent FAD-linked oxidoreductase family.</text>
</comment>
<keyword evidence="6" id="KW-0732">Signal</keyword>
<dbReference type="Pfam" id="PF08031">
    <property type="entry name" value="BBE"/>
    <property type="match status" value="1"/>
</dbReference>
<keyword evidence="9" id="KW-1185">Reference proteome</keyword>
<protein>
    <submittedName>
        <fullName evidence="8">FAD-binding domain-containing protein</fullName>
    </submittedName>
</protein>
<dbReference type="PANTHER" id="PTHR42973">
    <property type="entry name" value="BINDING OXIDOREDUCTASE, PUTATIVE (AFU_ORTHOLOGUE AFUA_1G17690)-RELATED"/>
    <property type="match status" value="1"/>
</dbReference>
<evidence type="ECO:0000256" key="3">
    <source>
        <dbReference type="ARBA" id="ARBA00022630"/>
    </source>
</evidence>
<organism evidence="8 9">
    <name type="scientific">Glonium stellatum</name>
    <dbReference type="NCBI Taxonomy" id="574774"/>
    <lineage>
        <taxon>Eukaryota</taxon>
        <taxon>Fungi</taxon>
        <taxon>Dikarya</taxon>
        <taxon>Ascomycota</taxon>
        <taxon>Pezizomycotina</taxon>
        <taxon>Dothideomycetes</taxon>
        <taxon>Pleosporomycetidae</taxon>
        <taxon>Gloniales</taxon>
        <taxon>Gloniaceae</taxon>
        <taxon>Glonium</taxon>
    </lineage>
</organism>
<sequence length="630" mass="68561">MSRIATTVTSIALHLVFFLLKPSQSLWFEHADTQLTSEALVNLHPNEAALFQFDVLGSSKFKRTRNSTAGCKIYPGDAVWPSETAWEILNKLTGGSLIKTIPQAAPCYQGPLYNATECATLTANWTNTYTHIGDPVEMFGSPVFQGLTCQPPSFYNSGNCTLGGYPLYVINATTVADIQLGVNFARNTGVRLVVRNTGHDFSGKSGGGAALSIWTHYLKNISFVSNYVDDTLNYSGPAFKAGSGVEAYEMYKEASNHGVIVVGGEGQTVGVMGGYIQGGGHSPLSSIFGIAADQVLAYDVVLPNGQFVTASTASYPDLFWALRGGGGSTFGVVTSVTVKAYADMPITSVTFSYTTANISHDTFWAGYRAYLDYFPQNADAGTYAYHFVVSIGPSDLMFLMQPFFAPNKTVAETQALLKPWFTRLAALRINITPAYAHYDSFYPAWLNSFPLEAMEHTNAMTGSRLFPRSNWANETLLNATFEAIRESGEKGATLIMFNMAPTLKAGNTDNAVNPAWRKTVLHAIQNMEWPANATTAGILAARKAFTYGDMQRWRDVSPGAGCYLGESDRLEPNFQQAFYGSNYAKLLAIKKKYDPNDVFWAATAVGSEGWYLKTEDGLPSENGKLCRVGN</sequence>
<dbReference type="InterPro" id="IPR006094">
    <property type="entry name" value="Oxid_FAD_bind_N"/>
</dbReference>
<evidence type="ECO:0000256" key="2">
    <source>
        <dbReference type="ARBA" id="ARBA00005466"/>
    </source>
</evidence>
<dbReference type="InterPro" id="IPR050416">
    <property type="entry name" value="FAD-linked_Oxidoreductase"/>
</dbReference>
<dbReference type="InterPro" id="IPR016166">
    <property type="entry name" value="FAD-bd_PCMH"/>
</dbReference>